<evidence type="ECO:0000313" key="3">
    <source>
        <dbReference type="Proteomes" id="UP000606194"/>
    </source>
</evidence>
<reference evidence="2" key="1">
    <citation type="journal article" date="2014" name="Int. J. Syst. Evol. Microbiol.">
        <title>Complete genome sequence of Corynebacterium casei LMG S-19264T (=DSM 44701T), isolated from a smear-ripened cheese.</title>
        <authorList>
            <consortium name="US DOE Joint Genome Institute (JGI-PGF)"/>
            <person name="Walter F."/>
            <person name="Albersmeier A."/>
            <person name="Kalinowski J."/>
            <person name="Ruckert C."/>
        </authorList>
    </citation>
    <scope>NUCLEOTIDE SEQUENCE</scope>
    <source>
        <strain evidence="2">JCM 4386</strain>
    </source>
</reference>
<reference evidence="2" key="2">
    <citation type="submission" date="2020-09" db="EMBL/GenBank/DDBJ databases">
        <authorList>
            <person name="Sun Q."/>
            <person name="Ohkuma M."/>
        </authorList>
    </citation>
    <scope>NUCLEOTIDE SEQUENCE</scope>
    <source>
        <strain evidence="2">JCM 4386</strain>
    </source>
</reference>
<dbReference type="AlphaFoldDB" id="A0A918FZW1"/>
<evidence type="ECO:0000256" key="1">
    <source>
        <dbReference type="SAM" id="MobiDB-lite"/>
    </source>
</evidence>
<accession>A0A918FZW1</accession>
<proteinExistence type="predicted"/>
<evidence type="ECO:0000313" key="2">
    <source>
        <dbReference type="EMBL" id="GGS07286.1"/>
    </source>
</evidence>
<organism evidence="2 3">
    <name type="scientific">Streptomyces humidus</name>
    <dbReference type="NCBI Taxonomy" id="52259"/>
    <lineage>
        <taxon>Bacteria</taxon>
        <taxon>Bacillati</taxon>
        <taxon>Actinomycetota</taxon>
        <taxon>Actinomycetes</taxon>
        <taxon>Kitasatosporales</taxon>
        <taxon>Streptomycetaceae</taxon>
        <taxon>Streptomyces</taxon>
    </lineage>
</organism>
<dbReference type="EMBL" id="BMTL01000023">
    <property type="protein sequence ID" value="GGS07286.1"/>
    <property type="molecule type" value="Genomic_DNA"/>
</dbReference>
<gene>
    <name evidence="2" type="ORF">GCM10010269_52990</name>
</gene>
<comment type="caution">
    <text evidence="2">The sequence shown here is derived from an EMBL/GenBank/DDBJ whole genome shotgun (WGS) entry which is preliminary data.</text>
</comment>
<sequence length="79" mass="8063">MGAAAGAASAGPVRDPQTVTAVRPRVAAQRAVFRIVCILPLDSGVCRPGPISAGRGERESAESAAESHIDPMGFSNLAY</sequence>
<dbReference type="Proteomes" id="UP000606194">
    <property type="component" value="Unassembled WGS sequence"/>
</dbReference>
<feature type="region of interest" description="Disordered" evidence="1">
    <location>
        <begin position="50"/>
        <end position="79"/>
    </location>
</feature>
<keyword evidence="3" id="KW-1185">Reference proteome</keyword>
<feature type="compositionally biased region" description="Basic and acidic residues" evidence="1">
    <location>
        <begin position="55"/>
        <end position="69"/>
    </location>
</feature>
<name>A0A918FZW1_9ACTN</name>
<protein>
    <submittedName>
        <fullName evidence="2">Uncharacterized protein</fullName>
    </submittedName>
</protein>